<evidence type="ECO:0000256" key="7">
    <source>
        <dbReference type="ARBA" id="ARBA00023027"/>
    </source>
</evidence>
<evidence type="ECO:0000256" key="4">
    <source>
        <dbReference type="ARBA" id="ARBA00022967"/>
    </source>
</evidence>
<feature type="domain" description="4Fe-4S ferredoxin-type" evidence="10">
    <location>
        <begin position="73"/>
        <end position="102"/>
    </location>
</feature>
<evidence type="ECO:0000256" key="1">
    <source>
        <dbReference type="ARBA" id="ARBA00022719"/>
    </source>
</evidence>
<name>A0A9D0YTX0_9FIRM</name>
<keyword evidence="5" id="KW-0408">Iron</keyword>
<evidence type="ECO:0000313" key="12">
    <source>
        <dbReference type="Proteomes" id="UP000886879"/>
    </source>
</evidence>
<evidence type="ECO:0000259" key="10">
    <source>
        <dbReference type="PROSITE" id="PS51379"/>
    </source>
</evidence>
<evidence type="ECO:0000256" key="3">
    <source>
        <dbReference type="ARBA" id="ARBA00022737"/>
    </source>
</evidence>
<dbReference type="Gene3D" id="3.30.70.3270">
    <property type="match status" value="1"/>
</dbReference>
<keyword evidence="7" id="KW-0520">NAD</keyword>
<dbReference type="GO" id="GO:0051539">
    <property type="term" value="F:4 iron, 4 sulfur cluster binding"/>
    <property type="evidence" value="ECO:0007669"/>
    <property type="project" value="InterPro"/>
</dbReference>
<dbReference type="SUPFAM" id="SSF54862">
    <property type="entry name" value="4Fe-4S ferredoxins"/>
    <property type="match status" value="1"/>
</dbReference>
<keyword evidence="9" id="KW-0472">Membrane</keyword>
<evidence type="ECO:0000256" key="5">
    <source>
        <dbReference type="ARBA" id="ARBA00023004"/>
    </source>
</evidence>
<dbReference type="PANTHER" id="PTHR10849">
    <property type="entry name" value="NADH DEHYDROGENASE UBIQUINONE IRON-SULFUR PROTEIN 8, MITOCHONDRIAL"/>
    <property type="match status" value="1"/>
</dbReference>
<dbReference type="GO" id="GO:0016651">
    <property type="term" value="F:oxidoreductase activity, acting on NAD(P)H"/>
    <property type="evidence" value="ECO:0007669"/>
    <property type="project" value="InterPro"/>
</dbReference>
<dbReference type="AlphaFoldDB" id="A0A9D0YTX0"/>
<protein>
    <recommendedName>
        <fullName evidence="10">4Fe-4S ferredoxin-type domain-containing protein</fullName>
    </recommendedName>
</protein>
<accession>A0A9D0YTX0</accession>
<dbReference type="GO" id="GO:0046872">
    <property type="term" value="F:metal ion binding"/>
    <property type="evidence" value="ECO:0007669"/>
    <property type="project" value="UniProtKB-KW"/>
</dbReference>
<gene>
    <name evidence="11" type="ORF">IAD31_08660</name>
</gene>
<keyword evidence="3" id="KW-0677">Repeat</keyword>
<keyword evidence="2" id="KW-0479">Metal-binding</keyword>
<dbReference type="Proteomes" id="UP000886879">
    <property type="component" value="Unassembled WGS sequence"/>
</dbReference>
<feature type="domain" description="4Fe-4S ferredoxin-type" evidence="10">
    <location>
        <begin position="35"/>
        <end position="64"/>
    </location>
</feature>
<comment type="caution">
    <text evidence="11">The sequence shown here is derived from an EMBL/GenBank/DDBJ whole genome shotgun (WGS) entry which is preliminary data.</text>
</comment>
<dbReference type="GO" id="GO:0016020">
    <property type="term" value="C:membrane"/>
    <property type="evidence" value="ECO:0007669"/>
    <property type="project" value="InterPro"/>
</dbReference>
<evidence type="ECO:0000256" key="8">
    <source>
        <dbReference type="ARBA" id="ARBA00023075"/>
    </source>
</evidence>
<reference evidence="11" key="1">
    <citation type="submission" date="2020-10" db="EMBL/GenBank/DDBJ databases">
        <authorList>
            <person name="Gilroy R."/>
        </authorList>
    </citation>
    <scope>NUCLEOTIDE SEQUENCE</scope>
    <source>
        <strain evidence="11">ChiGjej2B2-12916</strain>
    </source>
</reference>
<dbReference type="GO" id="GO:0048038">
    <property type="term" value="F:quinone binding"/>
    <property type="evidence" value="ECO:0007669"/>
    <property type="project" value="UniProtKB-KW"/>
</dbReference>
<evidence type="ECO:0000256" key="9">
    <source>
        <dbReference type="ARBA" id="ARBA00023136"/>
    </source>
</evidence>
<evidence type="ECO:0000256" key="2">
    <source>
        <dbReference type="ARBA" id="ARBA00022723"/>
    </source>
</evidence>
<dbReference type="EMBL" id="DVFO01000092">
    <property type="protein sequence ID" value="HIQ61644.1"/>
    <property type="molecule type" value="Genomic_DNA"/>
</dbReference>
<keyword evidence="4" id="KW-1278">Translocase</keyword>
<organism evidence="11 12">
    <name type="scientific">Candidatus Enterenecus faecium</name>
    <dbReference type="NCBI Taxonomy" id="2840780"/>
    <lineage>
        <taxon>Bacteria</taxon>
        <taxon>Bacillati</taxon>
        <taxon>Bacillota</taxon>
        <taxon>Clostridia</taxon>
        <taxon>Eubacteriales</taxon>
        <taxon>Candidatus Enterenecus</taxon>
    </lineage>
</organism>
<evidence type="ECO:0000313" key="11">
    <source>
        <dbReference type="EMBL" id="HIQ61644.1"/>
    </source>
</evidence>
<dbReference type="PROSITE" id="PS51379">
    <property type="entry name" value="4FE4S_FER_2"/>
    <property type="match status" value="2"/>
</dbReference>
<keyword evidence="8" id="KW-0830">Ubiquinone</keyword>
<dbReference type="PANTHER" id="PTHR10849:SF24">
    <property type="entry name" value="NADH-QUINONE OXIDOREDUCTASE SUBUNIT I 2"/>
    <property type="match status" value="1"/>
</dbReference>
<keyword evidence="6" id="KW-0411">Iron-sulfur</keyword>
<reference evidence="11" key="2">
    <citation type="journal article" date="2021" name="PeerJ">
        <title>Extensive microbial diversity within the chicken gut microbiome revealed by metagenomics and culture.</title>
        <authorList>
            <person name="Gilroy R."/>
            <person name="Ravi A."/>
            <person name="Getino M."/>
            <person name="Pursley I."/>
            <person name="Horton D.L."/>
            <person name="Alikhan N.F."/>
            <person name="Baker D."/>
            <person name="Gharbi K."/>
            <person name="Hall N."/>
            <person name="Watson M."/>
            <person name="Adriaenssens E.M."/>
            <person name="Foster-Nyarko E."/>
            <person name="Jarju S."/>
            <person name="Secka A."/>
            <person name="Antonio M."/>
            <person name="Oren A."/>
            <person name="Chaudhuri R.R."/>
            <person name="La Ragione R."/>
            <person name="Hildebrand F."/>
            <person name="Pallen M.J."/>
        </authorList>
    </citation>
    <scope>NUCLEOTIDE SEQUENCE</scope>
    <source>
        <strain evidence="11">ChiGjej2B2-12916</strain>
    </source>
</reference>
<dbReference type="InterPro" id="IPR010226">
    <property type="entry name" value="NADH_quinone_OxRdtase_chainI"/>
</dbReference>
<evidence type="ECO:0000256" key="6">
    <source>
        <dbReference type="ARBA" id="ARBA00023014"/>
    </source>
</evidence>
<dbReference type="InterPro" id="IPR017896">
    <property type="entry name" value="4Fe4S_Fe-S-bd"/>
</dbReference>
<sequence>MIPYLTKALGNLFRAPATEKFPKGEPPKAAPGYRGRIIYHPETCVNCGMCMRVCAPQCMERTMEPLPNGDQKITLTFDLTSCTFCSMCADFCARKSIELSDDYMIVGTQPEDFLVSGTFIKKAPPPKLTPEQIAELKAKAEAAKAAKAAAEKADG</sequence>
<proteinExistence type="predicted"/>
<keyword evidence="1" id="KW-0874">Quinone</keyword>